<evidence type="ECO:0008006" key="3">
    <source>
        <dbReference type="Google" id="ProtNLM"/>
    </source>
</evidence>
<dbReference type="EMBL" id="JAZBJZ010000114">
    <property type="protein sequence ID" value="MEE3719143.1"/>
    <property type="molecule type" value="Genomic_DNA"/>
</dbReference>
<dbReference type="RefSeq" id="WP_330485579.1">
    <property type="nucleotide sequence ID" value="NZ_JAZBJZ010000114.1"/>
</dbReference>
<reference evidence="1" key="1">
    <citation type="submission" date="2024-01" db="EMBL/GenBank/DDBJ databases">
        <title>Bank of Algae and Cyanobacteria of the Azores (BACA) strain genomes.</title>
        <authorList>
            <person name="Luz R."/>
            <person name="Cordeiro R."/>
            <person name="Fonseca A."/>
            <person name="Goncalves V."/>
        </authorList>
    </citation>
    <scope>NUCLEOTIDE SEQUENCE</scope>
    <source>
        <strain evidence="1">BACA0141</strain>
    </source>
</reference>
<dbReference type="Proteomes" id="UP001333818">
    <property type="component" value="Unassembled WGS sequence"/>
</dbReference>
<evidence type="ECO:0000313" key="2">
    <source>
        <dbReference type="Proteomes" id="UP001333818"/>
    </source>
</evidence>
<gene>
    <name evidence="1" type="ORF">V2H45_20570</name>
</gene>
<sequence length="174" mass="19416">MKTRNICFGLGIAIATIFGFGSWQDATAEPRVKELSVFPAGNSKSTNPYPVCPKKVTVTETPRPYFEGGYMIDGIAKLGEIADKFSVFAVDDFSVTWAAKLKPKYRDCHATGRVTRVNGEKSEYHSYIRLRFTQEKVFLILDMTGMFDPNDSTTVIMKHGVKDGNPTWTWAGTD</sequence>
<accession>A0AAW9Q880</accession>
<evidence type="ECO:0000313" key="1">
    <source>
        <dbReference type="EMBL" id="MEE3719143.1"/>
    </source>
</evidence>
<comment type="caution">
    <text evidence="1">The sequence shown here is derived from an EMBL/GenBank/DDBJ whole genome shotgun (WGS) entry which is preliminary data.</text>
</comment>
<organism evidence="1 2">
    <name type="scientific">Tumidithrix elongata BACA0141</name>
    <dbReference type="NCBI Taxonomy" id="2716417"/>
    <lineage>
        <taxon>Bacteria</taxon>
        <taxon>Bacillati</taxon>
        <taxon>Cyanobacteriota</taxon>
        <taxon>Cyanophyceae</taxon>
        <taxon>Pseudanabaenales</taxon>
        <taxon>Pseudanabaenaceae</taxon>
        <taxon>Tumidithrix</taxon>
        <taxon>Tumidithrix elongata</taxon>
    </lineage>
</organism>
<keyword evidence="2" id="KW-1185">Reference proteome</keyword>
<name>A0AAW9Q880_9CYAN</name>
<protein>
    <recommendedName>
        <fullName evidence="3">Lipoprotein</fullName>
    </recommendedName>
</protein>
<dbReference type="AlphaFoldDB" id="A0AAW9Q880"/>
<proteinExistence type="predicted"/>